<dbReference type="Proteomes" id="UP000283543">
    <property type="component" value="Unassembled WGS sequence"/>
</dbReference>
<sequence length="244" mass="26542">MGNFCAPTLFSEPSSALPKWEHATATISPSSEHTATIIWLHGLGDSGHSWHKRVVEATPLPHVKYMFPSAPFRPVTLNGGMMMPAWFDLNGLRPEDAEDEAGINRCSHLLAQLIDKEVKSGISPQNIAVVGFSQGGALAAHTCFRMVPYQLGALVLMSSYVPLASSFIPKPDCCNTPTLVCHGDRDVLIPAAYATKSNELLMVHGIPTQLKLYRGLAHTSNAVEMDDIGQFLTHHLRLSIPKHA</sequence>
<protein>
    <recommendedName>
        <fullName evidence="3">Phospholipase/carboxylesterase/thioesterase domain-containing protein</fullName>
    </recommendedName>
</protein>
<accession>A0A397AXH7</accession>
<evidence type="ECO:0000313" key="6">
    <source>
        <dbReference type="EMBL" id="RHZ42351.1"/>
    </source>
</evidence>
<evidence type="ECO:0000313" key="8">
    <source>
        <dbReference type="Proteomes" id="UP000283543"/>
    </source>
</evidence>
<gene>
    <name evidence="6" type="ORF">DYB26_015113</name>
    <name evidence="5" type="ORF">DYB34_002860</name>
    <name evidence="4" type="ORF">DYB36_000484</name>
</gene>
<dbReference type="InterPro" id="IPR003140">
    <property type="entry name" value="PLipase/COase/thioEstase"/>
</dbReference>
<dbReference type="AlphaFoldDB" id="A0A397AXH7"/>
<dbReference type="SUPFAM" id="SSF53474">
    <property type="entry name" value="alpha/beta-Hydrolases"/>
    <property type="match status" value="1"/>
</dbReference>
<evidence type="ECO:0000313" key="9">
    <source>
        <dbReference type="Proteomes" id="UP000286510"/>
    </source>
</evidence>
<dbReference type="PANTHER" id="PTHR10655:SF17">
    <property type="entry name" value="LYSOPHOSPHOLIPASE-LIKE PROTEIN 1"/>
    <property type="match status" value="1"/>
</dbReference>
<dbReference type="Proteomes" id="UP000286510">
    <property type="component" value="Unassembled WGS sequence"/>
</dbReference>
<feature type="domain" description="Phospholipase/carboxylesterase/thioesterase" evidence="3">
    <location>
        <begin position="24"/>
        <end position="235"/>
    </location>
</feature>
<dbReference type="GO" id="GO:0052689">
    <property type="term" value="F:carboxylic ester hydrolase activity"/>
    <property type="evidence" value="ECO:0007669"/>
    <property type="project" value="TreeGrafter"/>
</dbReference>
<reference evidence="7 8" key="1">
    <citation type="submission" date="2018-08" db="EMBL/GenBank/DDBJ databases">
        <title>Aphanomyces genome sequencing and annotation.</title>
        <authorList>
            <person name="Minardi D."/>
            <person name="Oidtmann B."/>
            <person name="Van Der Giezen M."/>
            <person name="Studholme D.J."/>
        </authorList>
    </citation>
    <scope>NUCLEOTIDE SEQUENCE [LARGE SCALE GENOMIC DNA]</scope>
    <source>
        <strain evidence="6 9">FDL457</strain>
        <strain evidence="4 7">Kv</strain>
        <strain evidence="5 8">Si</strain>
    </source>
</reference>
<evidence type="ECO:0000313" key="4">
    <source>
        <dbReference type="EMBL" id="RHY12503.1"/>
    </source>
</evidence>
<dbReference type="GO" id="GO:0008474">
    <property type="term" value="F:palmitoyl-(protein) hydrolase activity"/>
    <property type="evidence" value="ECO:0007669"/>
    <property type="project" value="TreeGrafter"/>
</dbReference>
<dbReference type="VEuPathDB" id="FungiDB:H257_01712"/>
<keyword evidence="2" id="KW-0378">Hydrolase</keyword>
<comment type="caution">
    <text evidence="4">The sequence shown here is derived from an EMBL/GenBank/DDBJ whole genome shotgun (WGS) entry which is preliminary data.</text>
</comment>
<dbReference type="EMBL" id="QUTF01001376">
    <property type="protein sequence ID" value="RHZ42351.1"/>
    <property type="molecule type" value="Genomic_DNA"/>
</dbReference>
<evidence type="ECO:0000313" key="7">
    <source>
        <dbReference type="Proteomes" id="UP000265427"/>
    </source>
</evidence>
<proteinExistence type="inferred from homology"/>
<comment type="similarity">
    <text evidence="1">Belongs to the AB hydrolase superfamily. AB hydrolase 2 family.</text>
</comment>
<evidence type="ECO:0000256" key="2">
    <source>
        <dbReference type="ARBA" id="ARBA00022801"/>
    </source>
</evidence>
<dbReference type="GO" id="GO:0005737">
    <property type="term" value="C:cytoplasm"/>
    <property type="evidence" value="ECO:0007669"/>
    <property type="project" value="TreeGrafter"/>
</dbReference>
<dbReference type="Gene3D" id="3.40.50.1820">
    <property type="entry name" value="alpha/beta hydrolase"/>
    <property type="match status" value="1"/>
</dbReference>
<dbReference type="EMBL" id="QUSZ01004837">
    <property type="protein sequence ID" value="RHY12503.1"/>
    <property type="molecule type" value="Genomic_DNA"/>
</dbReference>
<organism evidence="4 7">
    <name type="scientific">Aphanomyces astaci</name>
    <name type="common">Crayfish plague agent</name>
    <dbReference type="NCBI Taxonomy" id="112090"/>
    <lineage>
        <taxon>Eukaryota</taxon>
        <taxon>Sar</taxon>
        <taxon>Stramenopiles</taxon>
        <taxon>Oomycota</taxon>
        <taxon>Saprolegniomycetes</taxon>
        <taxon>Saprolegniales</taxon>
        <taxon>Verrucalvaceae</taxon>
        <taxon>Aphanomyces</taxon>
    </lineage>
</organism>
<dbReference type="InterPro" id="IPR029058">
    <property type="entry name" value="AB_hydrolase_fold"/>
</dbReference>
<name>A0A397AXH7_APHAT</name>
<dbReference type="PANTHER" id="PTHR10655">
    <property type="entry name" value="LYSOPHOSPHOLIPASE-RELATED"/>
    <property type="match status" value="1"/>
</dbReference>
<evidence type="ECO:0000256" key="1">
    <source>
        <dbReference type="ARBA" id="ARBA00006499"/>
    </source>
</evidence>
<dbReference type="EMBL" id="QUTB01011859">
    <property type="protein sequence ID" value="RHY36998.1"/>
    <property type="molecule type" value="Genomic_DNA"/>
</dbReference>
<evidence type="ECO:0000313" key="5">
    <source>
        <dbReference type="EMBL" id="RHY36998.1"/>
    </source>
</evidence>
<dbReference type="Proteomes" id="UP000265427">
    <property type="component" value="Unassembled WGS sequence"/>
</dbReference>
<evidence type="ECO:0000259" key="3">
    <source>
        <dbReference type="Pfam" id="PF02230"/>
    </source>
</evidence>
<dbReference type="Pfam" id="PF02230">
    <property type="entry name" value="Abhydrolase_2"/>
    <property type="match status" value="1"/>
</dbReference>
<dbReference type="InterPro" id="IPR050565">
    <property type="entry name" value="LYPA1-2/EST-like"/>
</dbReference>